<dbReference type="InterPro" id="IPR035965">
    <property type="entry name" value="PAS-like_dom_sf"/>
</dbReference>
<keyword evidence="2" id="KW-0805">Transcription regulation</keyword>
<feature type="region of interest" description="Disordered" evidence="6">
    <location>
        <begin position="17"/>
        <end position="44"/>
    </location>
</feature>
<evidence type="ECO:0000256" key="3">
    <source>
        <dbReference type="ARBA" id="ARBA00023125"/>
    </source>
</evidence>
<dbReference type="GO" id="GO:0000977">
    <property type="term" value="F:RNA polymerase II transcription regulatory region sequence-specific DNA binding"/>
    <property type="evidence" value="ECO:0007669"/>
    <property type="project" value="TreeGrafter"/>
</dbReference>
<dbReference type="NCBIfam" id="TIGR00229">
    <property type="entry name" value="sensory_box"/>
    <property type="match status" value="1"/>
</dbReference>
<dbReference type="InterPro" id="IPR011598">
    <property type="entry name" value="bHLH_dom"/>
</dbReference>
<dbReference type="PANTHER" id="PTHR23043">
    <property type="entry name" value="HYPOXIA-INDUCIBLE FACTOR 1 ALPHA"/>
    <property type="match status" value="1"/>
</dbReference>
<dbReference type="SMART" id="SM00091">
    <property type="entry name" value="PAS"/>
    <property type="match status" value="2"/>
</dbReference>
<evidence type="ECO:0000259" key="8">
    <source>
        <dbReference type="PROSITE" id="PS50888"/>
    </source>
</evidence>
<dbReference type="InterPro" id="IPR056192">
    <property type="entry name" value="bHLH_NPAS4"/>
</dbReference>
<protein>
    <submittedName>
        <fullName evidence="9">Neuronal PAS domain-containing protein 4-like</fullName>
    </submittedName>
</protein>
<dbReference type="Pfam" id="PF08447">
    <property type="entry name" value="PAS_3"/>
    <property type="match status" value="1"/>
</dbReference>
<dbReference type="CDD" id="cd00130">
    <property type="entry name" value="PAS"/>
    <property type="match status" value="2"/>
</dbReference>
<sequence>MKICFVSCRRPLHSLCSSHPPPGDPHSSSCRRFKSTKGASKARRDHINHEIRNMRSLLPISRDDQERLSYLHSMAAICTFIRKSVLLQGLPAAAAERSNCSPPSPPYEAFLPALRGFILVTTAQGRLVYVSENVSEYLGFSMLDVLQGDTFYDMVERSDVETVKSHLDSENSSSPERSFVCHMQTSKAFKLQHGGCCSILVRGRFQSFPHPSSSSSVCLLTHQPLFVALCTPTADRLQSSDSGCCLSFNSAHRPDMSFTQVSHSVSCFLGYSAEELAGRSWYSLVHPEELSVCAASHRSLMQADQGFQVEMVLRLQCKDLSWTWIYTQANKLSELQGVSCTNFIISEAEARFLQKKIRSEAFKPSSSCHLQAQQTPQSGAKCLKRRRTSDSQSEEQSAKARRESERDAYYVAYADSSPAPSGDSLAFFTPPYSPASSSCSPLQQEELSCDLLMDVHGYTDQLLSSPESSFPEAALTCHLSPTAPPPAAEQAFEQSAFVPLTARSPLSSSSLAVDFQSCASDVRSVPDCLSLSDLCSESSADCALHQDDLSLLQEPQGGELVHSHHVPHHVLPLHSGLLTPNQSPTPRESDYSEREQAEISILAQQISSLASSFNLYHSLNPLQNMVQPAPPTCHWPLHPPLPLKQQVYDDGVFESILKDLNMVPMKSSTSSSGFTPLSYQPGLSEPRQLQEELLSVSLTLQEQILPAETLMDPFSSQLGRQDPNTELHQLNQYMQRVLRQDALAEENLY</sequence>
<keyword evidence="5" id="KW-0539">Nucleus</keyword>
<proteinExistence type="predicted"/>
<dbReference type="Pfam" id="PF08446">
    <property type="entry name" value="PAS_2"/>
    <property type="match status" value="1"/>
</dbReference>
<dbReference type="GO" id="GO:0005634">
    <property type="term" value="C:nucleus"/>
    <property type="evidence" value="ECO:0007669"/>
    <property type="project" value="UniProtKB-SubCell"/>
</dbReference>
<evidence type="ECO:0000256" key="5">
    <source>
        <dbReference type="ARBA" id="ARBA00023242"/>
    </source>
</evidence>
<feature type="region of interest" description="Disordered" evidence="6">
    <location>
        <begin position="367"/>
        <end position="403"/>
    </location>
</feature>
<dbReference type="PROSITE" id="PS50888">
    <property type="entry name" value="BHLH"/>
    <property type="match status" value="1"/>
</dbReference>
<dbReference type="SUPFAM" id="SSF55785">
    <property type="entry name" value="PYP-like sensor domain (PAS domain)"/>
    <property type="match status" value="2"/>
</dbReference>
<evidence type="ECO:0000259" key="7">
    <source>
        <dbReference type="PROSITE" id="PS50112"/>
    </source>
</evidence>
<comment type="subcellular location">
    <subcellularLocation>
        <location evidence="1">Nucleus</location>
    </subcellularLocation>
</comment>
<evidence type="ECO:0000256" key="1">
    <source>
        <dbReference type="ARBA" id="ARBA00004123"/>
    </source>
</evidence>
<evidence type="ECO:0000313" key="9">
    <source>
        <dbReference type="EMBL" id="CAJ1067418.1"/>
    </source>
</evidence>
<feature type="domain" description="BHLH" evidence="8">
    <location>
        <begin position="31"/>
        <end position="84"/>
    </location>
</feature>
<feature type="compositionally biased region" description="Basic residues" evidence="6">
    <location>
        <begin position="29"/>
        <end position="44"/>
    </location>
</feature>
<feature type="domain" description="PAS" evidence="7">
    <location>
        <begin position="107"/>
        <end position="174"/>
    </location>
</feature>
<dbReference type="AlphaFoldDB" id="A0AAV1G4E1"/>
<evidence type="ECO:0000256" key="4">
    <source>
        <dbReference type="ARBA" id="ARBA00023163"/>
    </source>
</evidence>
<organism evidence="9 10">
    <name type="scientific">Xyrichtys novacula</name>
    <name type="common">Pearly razorfish</name>
    <name type="synonym">Hemipteronotus novacula</name>
    <dbReference type="NCBI Taxonomy" id="13765"/>
    <lineage>
        <taxon>Eukaryota</taxon>
        <taxon>Metazoa</taxon>
        <taxon>Chordata</taxon>
        <taxon>Craniata</taxon>
        <taxon>Vertebrata</taxon>
        <taxon>Euteleostomi</taxon>
        <taxon>Actinopterygii</taxon>
        <taxon>Neopterygii</taxon>
        <taxon>Teleostei</taxon>
        <taxon>Neoteleostei</taxon>
        <taxon>Acanthomorphata</taxon>
        <taxon>Eupercaria</taxon>
        <taxon>Labriformes</taxon>
        <taxon>Labridae</taxon>
        <taxon>Xyrichtys</taxon>
    </lineage>
</organism>
<name>A0AAV1G4E1_XYRNO</name>
<dbReference type="InterPro" id="IPR000014">
    <property type="entry name" value="PAS"/>
</dbReference>
<gene>
    <name evidence="9" type="ORF">XNOV1_A030796</name>
</gene>
<reference evidence="9" key="1">
    <citation type="submission" date="2023-08" db="EMBL/GenBank/DDBJ databases">
        <authorList>
            <person name="Alioto T."/>
            <person name="Alioto T."/>
            <person name="Gomez Garrido J."/>
        </authorList>
    </citation>
    <scope>NUCLEOTIDE SEQUENCE</scope>
</reference>
<dbReference type="InterPro" id="IPR013654">
    <property type="entry name" value="PAS_2"/>
</dbReference>
<dbReference type="GO" id="GO:0000981">
    <property type="term" value="F:DNA-binding transcription factor activity, RNA polymerase II-specific"/>
    <property type="evidence" value="ECO:0007669"/>
    <property type="project" value="TreeGrafter"/>
</dbReference>
<dbReference type="Proteomes" id="UP001178508">
    <property type="component" value="Chromosome 11"/>
</dbReference>
<dbReference type="EMBL" id="OY660874">
    <property type="protein sequence ID" value="CAJ1067418.1"/>
    <property type="molecule type" value="Genomic_DNA"/>
</dbReference>
<feature type="compositionally biased region" description="Polar residues" evidence="6">
    <location>
        <begin position="367"/>
        <end position="378"/>
    </location>
</feature>
<dbReference type="Gene3D" id="3.30.450.20">
    <property type="entry name" value="PAS domain"/>
    <property type="match status" value="2"/>
</dbReference>
<dbReference type="PROSITE" id="PS50112">
    <property type="entry name" value="PAS"/>
    <property type="match status" value="2"/>
</dbReference>
<keyword evidence="10" id="KW-1185">Reference proteome</keyword>
<feature type="domain" description="PAS" evidence="7">
    <location>
        <begin position="261"/>
        <end position="304"/>
    </location>
</feature>
<keyword evidence="3" id="KW-0238">DNA-binding</keyword>
<dbReference type="GO" id="GO:0046983">
    <property type="term" value="F:protein dimerization activity"/>
    <property type="evidence" value="ECO:0007669"/>
    <property type="project" value="InterPro"/>
</dbReference>
<dbReference type="InterPro" id="IPR013655">
    <property type="entry name" value="PAS_fold_3"/>
</dbReference>
<accession>A0AAV1G4E1</accession>
<evidence type="ECO:0000313" key="10">
    <source>
        <dbReference type="Proteomes" id="UP001178508"/>
    </source>
</evidence>
<dbReference type="Pfam" id="PF23183">
    <property type="entry name" value="bHLH_NPAS4"/>
    <property type="match status" value="1"/>
</dbReference>
<evidence type="ECO:0000256" key="6">
    <source>
        <dbReference type="SAM" id="MobiDB-lite"/>
    </source>
</evidence>
<evidence type="ECO:0000256" key="2">
    <source>
        <dbReference type="ARBA" id="ARBA00023015"/>
    </source>
</evidence>
<keyword evidence="4" id="KW-0804">Transcription</keyword>
<dbReference type="PANTHER" id="PTHR23043:SF37">
    <property type="entry name" value="NPAS4 PROTEIN"/>
    <property type="match status" value="1"/>
</dbReference>